<dbReference type="InterPro" id="IPR007632">
    <property type="entry name" value="Anoctamin"/>
</dbReference>
<feature type="non-terminal residue" evidence="12">
    <location>
        <position position="1176"/>
    </location>
</feature>
<feature type="transmembrane region" description="Helical" evidence="8">
    <location>
        <begin position="923"/>
        <end position="945"/>
    </location>
</feature>
<keyword evidence="7" id="KW-0325">Glycoprotein</keyword>
<feature type="region of interest" description="Disordered" evidence="9">
    <location>
        <begin position="194"/>
        <end position="262"/>
    </location>
</feature>
<comment type="subcellular location">
    <subcellularLocation>
        <location evidence="1">Cell membrane</location>
        <topology evidence="1">Multi-pass membrane protein</topology>
    </subcellularLocation>
    <subcellularLocation>
        <location evidence="8">Membrane</location>
        <topology evidence="8">Multi-pass membrane protein</topology>
    </subcellularLocation>
</comment>
<gene>
    <name evidence="12" type="primary">Ano5-L1</name>
    <name evidence="12" type="ORF">Hamer_G012142</name>
</gene>
<protein>
    <recommendedName>
        <fullName evidence="8">Anoctamin</fullName>
    </recommendedName>
</protein>
<dbReference type="GO" id="GO:0005254">
    <property type="term" value="F:chloride channel activity"/>
    <property type="evidence" value="ECO:0007669"/>
    <property type="project" value="TreeGrafter"/>
</dbReference>
<feature type="transmembrane region" description="Helical" evidence="8">
    <location>
        <begin position="615"/>
        <end position="644"/>
    </location>
</feature>
<keyword evidence="4 8" id="KW-0812">Transmembrane</keyword>
<feature type="compositionally biased region" description="Polar residues" evidence="9">
    <location>
        <begin position="150"/>
        <end position="161"/>
    </location>
</feature>
<feature type="domain" description="Anoctamin transmembrane" evidence="10">
    <location>
        <begin position="604"/>
        <end position="922"/>
    </location>
</feature>
<feature type="transmembrane region" description="Helical" evidence="8">
    <location>
        <begin position="856"/>
        <end position="877"/>
    </location>
</feature>
<feature type="compositionally biased region" description="Polar residues" evidence="9">
    <location>
        <begin position="59"/>
        <end position="71"/>
    </location>
</feature>
<sequence length="1176" mass="134940">PHSSPTPPPAPRPHQPTPTSPHATSSTPTRLHQPHAPRPTPHAFQPHAHTPSPAHATCFHQSGPYTHTDTPSPAHAHQPMPTCLHQSRPPTHTHTTFTNQAPLHTHTPTFTSPTPSPAPCPLAFTNPGPPYPLHTHILSPAPRPHTLTFTSPIGGRTTMSRPESGVREDALESGLEELNPRSLQRLHQVLQVQQWEEKEEEESRHNDNSLDEVGDNEEEVEQQQCGARVSEPPSPVEEDQGAGAAAVAEAESSGTSPVSDPSWETVKVCQDVLFPEPCAPTLAMKTDKTNTASLRELQSSVSYESVQLPGSIMDETRVLTSADALQAKYERYNDPFMIRKDTDDRQVRKTVETLFFRDNKRRIDYVLVYREEDDPAKVEMRKAFEENLLEKGLELETEDKNQSQDGETYFVKIHAPWDLLVRYAEIMNLKKPIKKDDMEKKKRGFFSWLGMKDPFQYNEDVIPQEPTYFTTGFTRSMTEQSHLEDIPCFRLVYTPSGSKGELTGFHKTLAEKGFIIKDRESFFTPSQRSQIVWEILLRVHYSDAELGVGVSRLLSTSTYEAAFPLHDGRHDKDGPDGSLCDRRLLFLEWAYYGNWYKKQPLHVIRRYFGDKMALYFAWLGFYTEMLIPASILGAFTFLCGLFIIEEICTNKTDSLIMCPLCDKLCDFWKLEDSCLNSRITFLFDNPATVFFSIAMSFWATMFLELWKRKQAVIQWQWDLDNYEEEEELRPEFEEKVTTTRINPVTNKPEPYLPLLNQITRLVAANSLVLLMLFVVMAAVFSVILYRMAVIIAMYQTTSDLFRRNAKLVTSMTAACLNLMVIIILNFFYEKLVVWLTNLEVPRTETEYEDSFTLKMFLFQFINFYSSLIYIAFFKGRFFYHPGDADARTNLLMKLRYDMCDPAGCLFELCVQLAIIMVGKQIFIIQYGFVTLFVAAFPLAPIFALLNNIVEIRLDAYKYLTKCRRPRSERIQDIGIWFGILKGITYFSVFTNALVISYTSDFIPRLVYMYGYSPGRNTLEGYIENTLSVFNTSEYTDEMGPENRTGWPETCRYRAYRNGPNDENPYGFNQQFWHVFTARLAFILIFEHVVFLLTGAVAMAIPDVPVEVKNQMMREKKVEKETLFKNEMQKMQHERHVRQVLSPDDHLNIDLGEGLITRASSRNNSPTPSAFLRDHRS</sequence>
<feature type="transmembrane region" description="Helical" evidence="8">
    <location>
        <begin position="973"/>
        <end position="998"/>
    </location>
</feature>
<keyword evidence="5 8" id="KW-1133">Transmembrane helix</keyword>
<feature type="transmembrane region" description="Helical" evidence="8">
    <location>
        <begin position="807"/>
        <end position="828"/>
    </location>
</feature>
<keyword evidence="3" id="KW-1003">Cell membrane</keyword>
<dbReference type="InterPro" id="IPR032394">
    <property type="entry name" value="Anoct_dimer"/>
</dbReference>
<feature type="transmembrane region" description="Helical" evidence="8">
    <location>
        <begin position="898"/>
        <end position="917"/>
    </location>
</feature>
<feature type="compositionally biased region" description="Pro residues" evidence="9">
    <location>
        <begin position="1"/>
        <end position="19"/>
    </location>
</feature>
<reference evidence="12" key="1">
    <citation type="journal article" date="2021" name="Sci. Adv.">
        <title>The American lobster genome reveals insights on longevity, neural, and immune adaptations.</title>
        <authorList>
            <person name="Polinski J.M."/>
            <person name="Zimin A.V."/>
            <person name="Clark K.F."/>
            <person name="Kohn A.B."/>
            <person name="Sadowski N."/>
            <person name="Timp W."/>
            <person name="Ptitsyn A."/>
            <person name="Khanna P."/>
            <person name="Romanova D.Y."/>
            <person name="Williams P."/>
            <person name="Greenwood S.J."/>
            <person name="Moroz L.L."/>
            <person name="Walt D.R."/>
            <person name="Bodnar A.G."/>
        </authorList>
    </citation>
    <scope>NUCLEOTIDE SEQUENCE</scope>
    <source>
        <strain evidence="12">GMGI-L3</strain>
    </source>
</reference>
<comment type="caution">
    <text evidence="8">Lacks conserved residue(s) required for the propagation of feature annotation.</text>
</comment>
<evidence type="ECO:0000259" key="11">
    <source>
        <dbReference type="Pfam" id="PF16178"/>
    </source>
</evidence>
<evidence type="ECO:0000256" key="5">
    <source>
        <dbReference type="ARBA" id="ARBA00022989"/>
    </source>
</evidence>
<feature type="compositionally biased region" description="Low complexity" evidence="9">
    <location>
        <begin position="102"/>
        <end position="113"/>
    </location>
</feature>
<comment type="similarity">
    <text evidence="2 8">Belongs to the anoctamin family.</text>
</comment>
<evidence type="ECO:0000259" key="10">
    <source>
        <dbReference type="Pfam" id="PF04547"/>
    </source>
</evidence>
<feature type="domain" description="Anoctamin dimerisation" evidence="11">
    <location>
        <begin position="510"/>
        <end position="601"/>
    </location>
</feature>
<evidence type="ECO:0000256" key="4">
    <source>
        <dbReference type="ARBA" id="ARBA00022692"/>
    </source>
</evidence>
<dbReference type="PANTHER" id="PTHR12308">
    <property type="entry name" value="ANOCTAMIN"/>
    <property type="match status" value="1"/>
</dbReference>
<feature type="compositionally biased region" description="Low complexity" evidence="9">
    <location>
        <begin position="20"/>
        <end position="29"/>
    </location>
</feature>
<dbReference type="InterPro" id="IPR049452">
    <property type="entry name" value="Anoctamin_TM"/>
</dbReference>
<evidence type="ECO:0000256" key="8">
    <source>
        <dbReference type="RuleBase" id="RU280814"/>
    </source>
</evidence>
<evidence type="ECO:0000256" key="9">
    <source>
        <dbReference type="SAM" id="MobiDB-lite"/>
    </source>
</evidence>
<feature type="transmembrane region" description="Helical" evidence="8">
    <location>
        <begin position="1079"/>
        <end position="1103"/>
    </location>
</feature>
<evidence type="ECO:0000256" key="3">
    <source>
        <dbReference type="ARBA" id="ARBA00022475"/>
    </source>
</evidence>
<feature type="transmembrane region" description="Helical" evidence="8">
    <location>
        <begin position="762"/>
        <end position="786"/>
    </location>
</feature>
<organism evidence="12 13">
    <name type="scientific">Homarus americanus</name>
    <name type="common">American lobster</name>
    <dbReference type="NCBI Taxonomy" id="6706"/>
    <lineage>
        <taxon>Eukaryota</taxon>
        <taxon>Metazoa</taxon>
        <taxon>Ecdysozoa</taxon>
        <taxon>Arthropoda</taxon>
        <taxon>Crustacea</taxon>
        <taxon>Multicrustacea</taxon>
        <taxon>Malacostraca</taxon>
        <taxon>Eumalacostraca</taxon>
        <taxon>Eucarida</taxon>
        <taxon>Decapoda</taxon>
        <taxon>Pleocyemata</taxon>
        <taxon>Astacidea</taxon>
        <taxon>Nephropoidea</taxon>
        <taxon>Nephropidae</taxon>
        <taxon>Homarus</taxon>
    </lineage>
</organism>
<keyword evidence="13" id="KW-1185">Reference proteome</keyword>
<evidence type="ECO:0000256" key="6">
    <source>
        <dbReference type="ARBA" id="ARBA00023136"/>
    </source>
</evidence>
<dbReference type="GO" id="GO:0005886">
    <property type="term" value="C:plasma membrane"/>
    <property type="evidence" value="ECO:0007669"/>
    <property type="project" value="UniProtKB-SubCell"/>
</dbReference>
<feature type="region of interest" description="Disordered" evidence="9">
    <location>
        <begin position="1"/>
        <end position="117"/>
    </location>
</feature>
<feature type="compositionally biased region" description="Polar residues" evidence="9">
    <location>
        <begin position="1157"/>
        <end position="1167"/>
    </location>
</feature>
<feature type="compositionally biased region" description="Acidic residues" evidence="9">
    <location>
        <begin position="209"/>
        <end position="221"/>
    </location>
</feature>
<dbReference type="AlphaFoldDB" id="A0A8J5JCN0"/>
<evidence type="ECO:0000256" key="1">
    <source>
        <dbReference type="ARBA" id="ARBA00004651"/>
    </source>
</evidence>
<dbReference type="PANTHER" id="PTHR12308:SF84">
    <property type="entry name" value="ANOCTAMIN"/>
    <property type="match status" value="1"/>
</dbReference>
<dbReference type="EMBL" id="JAHLQT010040257">
    <property type="protein sequence ID" value="KAG7155987.1"/>
    <property type="molecule type" value="Genomic_DNA"/>
</dbReference>
<evidence type="ECO:0000313" key="12">
    <source>
        <dbReference type="EMBL" id="KAG7155987.1"/>
    </source>
</evidence>
<evidence type="ECO:0000256" key="7">
    <source>
        <dbReference type="ARBA" id="ARBA00023180"/>
    </source>
</evidence>
<evidence type="ECO:0000256" key="2">
    <source>
        <dbReference type="ARBA" id="ARBA00009671"/>
    </source>
</evidence>
<dbReference type="GO" id="GO:0046983">
    <property type="term" value="F:protein dimerization activity"/>
    <property type="evidence" value="ECO:0007669"/>
    <property type="project" value="InterPro"/>
</dbReference>
<feature type="region of interest" description="Disordered" evidence="9">
    <location>
        <begin position="150"/>
        <end position="179"/>
    </location>
</feature>
<comment type="caution">
    <text evidence="12">The sequence shown here is derived from an EMBL/GenBank/DDBJ whole genome shotgun (WGS) entry which is preliminary data.</text>
</comment>
<proteinExistence type="inferred from homology"/>
<feature type="region of interest" description="Disordered" evidence="9">
    <location>
        <begin position="1157"/>
        <end position="1176"/>
    </location>
</feature>
<feature type="transmembrane region" description="Helical" evidence="8">
    <location>
        <begin position="687"/>
        <end position="706"/>
    </location>
</feature>
<dbReference type="Pfam" id="PF16178">
    <property type="entry name" value="Anoct_dimer"/>
    <property type="match status" value="2"/>
</dbReference>
<feature type="compositionally biased region" description="Low complexity" evidence="9">
    <location>
        <begin position="241"/>
        <end position="254"/>
    </location>
</feature>
<evidence type="ECO:0000313" key="13">
    <source>
        <dbReference type="Proteomes" id="UP000747542"/>
    </source>
</evidence>
<dbReference type="Proteomes" id="UP000747542">
    <property type="component" value="Unassembled WGS sequence"/>
</dbReference>
<dbReference type="Pfam" id="PF04547">
    <property type="entry name" value="Anoctamin"/>
    <property type="match status" value="1"/>
</dbReference>
<keyword evidence="6 8" id="KW-0472">Membrane</keyword>
<feature type="compositionally biased region" description="Polar residues" evidence="9">
    <location>
        <begin position="84"/>
        <end position="101"/>
    </location>
</feature>
<feature type="domain" description="Anoctamin dimerisation" evidence="11">
    <location>
        <begin position="355"/>
        <end position="484"/>
    </location>
</feature>
<name>A0A8J5JCN0_HOMAM</name>
<accession>A0A8J5JCN0</accession>